<accession>A0ABS2K9N0</accession>
<keyword evidence="2" id="KW-1185">Reference proteome</keyword>
<gene>
    <name evidence="1" type="ORF">ISP19_19525</name>
</gene>
<protein>
    <submittedName>
        <fullName evidence="1">Uncharacterized protein</fullName>
    </submittedName>
</protein>
<proteinExistence type="predicted"/>
<reference evidence="1" key="1">
    <citation type="submission" date="2020-10" db="EMBL/GenBank/DDBJ databases">
        <title>Phylogeny of dyella-like bacteria.</title>
        <authorList>
            <person name="Fu J."/>
        </authorList>
    </citation>
    <scope>NUCLEOTIDE SEQUENCE</scope>
    <source>
        <strain evidence="1">DHOC52</strain>
    </source>
</reference>
<organism evidence="1 2">
    <name type="scientific">Dyella flava</name>
    <dbReference type="NCBI Taxonomy" id="1920170"/>
    <lineage>
        <taxon>Bacteria</taxon>
        <taxon>Pseudomonadati</taxon>
        <taxon>Pseudomonadota</taxon>
        <taxon>Gammaproteobacteria</taxon>
        <taxon>Lysobacterales</taxon>
        <taxon>Rhodanobacteraceae</taxon>
        <taxon>Dyella</taxon>
    </lineage>
</organism>
<comment type="caution">
    <text evidence="1">The sequence shown here is derived from an EMBL/GenBank/DDBJ whole genome shotgun (WGS) entry which is preliminary data.</text>
</comment>
<sequence length="60" mass="6666">MDSKPLILNASLAANISLIFVAHLDQFPWLPVAGIYEDNALHRIRAGLEIPVNCLNRVLK</sequence>
<evidence type="ECO:0000313" key="1">
    <source>
        <dbReference type="EMBL" id="MBM7127573.1"/>
    </source>
</evidence>
<dbReference type="EMBL" id="JADIKE010000039">
    <property type="protein sequence ID" value="MBM7127573.1"/>
    <property type="molecule type" value="Genomic_DNA"/>
</dbReference>
<dbReference type="Proteomes" id="UP001430149">
    <property type="component" value="Unassembled WGS sequence"/>
</dbReference>
<evidence type="ECO:0000313" key="2">
    <source>
        <dbReference type="Proteomes" id="UP001430149"/>
    </source>
</evidence>
<name>A0ABS2K9N0_9GAMM</name>